<sequence length="264" mass="29900">MMKKYNLDSSVFSNFRSISKLLFWSKVLERIVFIQQQSFLNTHSILEKFQSGFKTLHSTETALLKAFNDILLATDVGDSVILLLLDLTATFDTVDHSILLSRLDLCRIKGSGLDWFRSYLSDRSFSVNIGEFTSPSAPLTRGVPQGSILGPLLFSIYMLPLGSIFRKFNISFHSYADDTQIYFHWKHNHQFSLQPLLDCLTEVKAWMASNFLNFNENKTEVILFGSSGNCSTSLADLGSLEQFVKSHVKNLGVIFDSGLNFEKH</sequence>
<dbReference type="InterPro" id="IPR043502">
    <property type="entry name" value="DNA/RNA_pol_sf"/>
</dbReference>
<evidence type="ECO:0000313" key="3">
    <source>
        <dbReference type="Proteomes" id="UP000264800"/>
    </source>
</evidence>
<dbReference type="CDD" id="cd01650">
    <property type="entry name" value="RT_nLTR_like"/>
    <property type="match status" value="1"/>
</dbReference>
<protein>
    <recommendedName>
        <fullName evidence="1">Reverse transcriptase domain-containing protein</fullName>
    </recommendedName>
</protein>
<dbReference type="PANTHER" id="PTHR33332">
    <property type="entry name" value="REVERSE TRANSCRIPTASE DOMAIN-CONTAINING PROTEIN"/>
    <property type="match status" value="1"/>
</dbReference>
<dbReference type="Ensembl" id="ENSKMAT00000017813.1">
    <property type="protein sequence ID" value="ENSKMAP00000017568.1"/>
    <property type="gene ID" value="ENSKMAG00000013085.1"/>
</dbReference>
<accession>A0A3Q3ALA8</accession>
<reference evidence="2" key="1">
    <citation type="submission" date="2025-08" db="UniProtKB">
        <authorList>
            <consortium name="Ensembl"/>
        </authorList>
    </citation>
    <scope>IDENTIFICATION</scope>
</reference>
<proteinExistence type="predicted"/>
<dbReference type="Pfam" id="PF00078">
    <property type="entry name" value="RVT_1"/>
    <property type="match status" value="1"/>
</dbReference>
<dbReference type="Proteomes" id="UP000264800">
    <property type="component" value="Unplaced"/>
</dbReference>
<dbReference type="AlphaFoldDB" id="A0A3Q3ALA8"/>
<name>A0A3Q3ALA8_KRYMA</name>
<dbReference type="SUPFAM" id="SSF56672">
    <property type="entry name" value="DNA/RNA polymerases"/>
    <property type="match status" value="1"/>
</dbReference>
<reference evidence="2" key="2">
    <citation type="submission" date="2025-09" db="UniProtKB">
        <authorList>
            <consortium name="Ensembl"/>
        </authorList>
    </citation>
    <scope>IDENTIFICATION</scope>
</reference>
<dbReference type="OMA" id="QSFLNTH"/>
<dbReference type="PROSITE" id="PS50878">
    <property type="entry name" value="RT_POL"/>
    <property type="match status" value="1"/>
</dbReference>
<evidence type="ECO:0000313" key="2">
    <source>
        <dbReference type="Ensembl" id="ENSKMAP00000017568.1"/>
    </source>
</evidence>
<keyword evidence="3" id="KW-1185">Reference proteome</keyword>
<dbReference type="GeneTree" id="ENSGT01150000286909"/>
<organism evidence="2 3">
    <name type="scientific">Kryptolebias marmoratus</name>
    <name type="common">Mangrove killifish</name>
    <name type="synonym">Rivulus marmoratus</name>
    <dbReference type="NCBI Taxonomy" id="37003"/>
    <lineage>
        <taxon>Eukaryota</taxon>
        <taxon>Metazoa</taxon>
        <taxon>Chordata</taxon>
        <taxon>Craniata</taxon>
        <taxon>Vertebrata</taxon>
        <taxon>Euteleostomi</taxon>
        <taxon>Actinopterygii</taxon>
        <taxon>Neopterygii</taxon>
        <taxon>Teleostei</taxon>
        <taxon>Neoteleostei</taxon>
        <taxon>Acanthomorphata</taxon>
        <taxon>Ovalentaria</taxon>
        <taxon>Atherinomorphae</taxon>
        <taxon>Cyprinodontiformes</taxon>
        <taxon>Rivulidae</taxon>
        <taxon>Kryptolebias</taxon>
    </lineage>
</organism>
<dbReference type="InterPro" id="IPR000477">
    <property type="entry name" value="RT_dom"/>
</dbReference>
<evidence type="ECO:0000259" key="1">
    <source>
        <dbReference type="PROSITE" id="PS50878"/>
    </source>
</evidence>
<feature type="domain" description="Reverse transcriptase" evidence="1">
    <location>
        <begin position="1"/>
        <end position="255"/>
    </location>
</feature>